<dbReference type="InterPro" id="IPR006037">
    <property type="entry name" value="RCK_C"/>
</dbReference>
<keyword evidence="2" id="KW-1133">Transmembrane helix</keyword>
<dbReference type="InterPro" id="IPR013099">
    <property type="entry name" value="K_chnl_dom"/>
</dbReference>
<evidence type="ECO:0000256" key="1">
    <source>
        <dbReference type="ARBA" id="ARBA00004651"/>
    </source>
</evidence>
<dbReference type="GO" id="GO:0006813">
    <property type="term" value="P:potassium ion transport"/>
    <property type="evidence" value="ECO:0007669"/>
    <property type="project" value="InterPro"/>
</dbReference>
<dbReference type="InterPro" id="IPR003148">
    <property type="entry name" value="RCK_N"/>
</dbReference>
<dbReference type="PROSITE" id="PS51202">
    <property type="entry name" value="RCK_C"/>
    <property type="match status" value="1"/>
</dbReference>
<evidence type="ECO:0000259" key="3">
    <source>
        <dbReference type="PROSITE" id="PS51201"/>
    </source>
</evidence>
<keyword evidence="5" id="KW-0407">Ion channel</keyword>
<keyword evidence="5" id="KW-0813">Transport</keyword>
<feature type="transmembrane region" description="Helical" evidence="2">
    <location>
        <begin position="38"/>
        <end position="53"/>
    </location>
</feature>
<name>A0A7W5H3L1_9PORP</name>
<feature type="domain" description="RCK C-terminal" evidence="4">
    <location>
        <begin position="254"/>
        <end position="341"/>
    </location>
</feature>
<dbReference type="Proteomes" id="UP000544222">
    <property type="component" value="Unassembled WGS sequence"/>
</dbReference>
<accession>A0A7W5H3L1</accession>
<keyword evidence="5" id="KW-0406">Ion transport</keyword>
<proteinExistence type="predicted"/>
<evidence type="ECO:0000313" key="6">
    <source>
        <dbReference type="Proteomes" id="UP000544222"/>
    </source>
</evidence>
<protein>
    <submittedName>
        <fullName evidence="5">Voltage-gated potassium channel</fullName>
    </submittedName>
</protein>
<dbReference type="PROSITE" id="PS51201">
    <property type="entry name" value="RCK_N"/>
    <property type="match status" value="1"/>
</dbReference>
<evidence type="ECO:0000259" key="4">
    <source>
        <dbReference type="PROSITE" id="PS51202"/>
    </source>
</evidence>
<dbReference type="PANTHER" id="PTHR43833">
    <property type="entry name" value="POTASSIUM CHANNEL PROTEIN 2-RELATED-RELATED"/>
    <property type="match status" value="1"/>
</dbReference>
<feature type="transmembrane region" description="Helical" evidence="2">
    <location>
        <begin position="65"/>
        <end position="83"/>
    </location>
</feature>
<dbReference type="PANTHER" id="PTHR43833:SF9">
    <property type="entry name" value="POTASSIUM CHANNEL PROTEIN YUGO-RELATED"/>
    <property type="match status" value="1"/>
</dbReference>
<dbReference type="Gene3D" id="3.40.50.720">
    <property type="entry name" value="NAD(P)-binding Rossmann-like Domain"/>
    <property type="match status" value="1"/>
</dbReference>
<evidence type="ECO:0000256" key="2">
    <source>
        <dbReference type="SAM" id="Phobius"/>
    </source>
</evidence>
<dbReference type="SUPFAM" id="SSF81324">
    <property type="entry name" value="Voltage-gated potassium channels"/>
    <property type="match status" value="1"/>
</dbReference>
<keyword evidence="2" id="KW-0472">Membrane</keyword>
<dbReference type="SUPFAM" id="SSF116726">
    <property type="entry name" value="TrkA C-terminal domain-like"/>
    <property type="match status" value="1"/>
</dbReference>
<sequence length="350" mass="39437">MKAKKLIWKQFLFPIIGLIVILIIGFVGYMVIDGYTPLESLYMLVIMFSTIGFQEVHPLSPEGRIFTIILIVSGFTLGFYFIGKLSSFFLEGELAKLLKIKRMNKALDQFSDHYIVCGYGKTGKRVIEELLHKGRKVVLIESDPERNDKLKDFFHKNLVHLVGDATSDEVLKQAGIDRARILIAVLATDAENLFVTLSAKDLNKKVKVIARVEDSNSISKFKKAGADYVISQIDIATDRIISLATSSIDFFSFVEFADGKEELRNHHFKLVEIREGSELIGKTYREANIPQQTNLIVIGCYLTTSELQVNPKADDIIHLGDKLLVFGTQDEIQSLRKIGKKSSTQEIVEM</sequence>
<dbReference type="Gene3D" id="1.10.287.70">
    <property type="match status" value="1"/>
</dbReference>
<dbReference type="SUPFAM" id="SSF51735">
    <property type="entry name" value="NAD(P)-binding Rossmann-fold domains"/>
    <property type="match status" value="1"/>
</dbReference>
<comment type="caution">
    <text evidence="5">The sequence shown here is derived from an EMBL/GenBank/DDBJ whole genome shotgun (WGS) entry which is preliminary data.</text>
</comment>
<reference evidence="5 6" key="1">
    <citation type="submission" date="2020-08" db="EMBL/GenBank/DDBJ databases">
        <title>Genomic Encyclopedia of Type Strains, Phase IV (KMG-IV): sequencing the most valuable type-strain genomes for metagenomic binning, comparative biology and taxonomic classification.</title>
        <authorList>
            <person name="Goeker M."/>
        </authorList>
    </citation>
    <scope>NUCLEOTIDE SEQUENCE [LARGE SCALE GENOMIC DNA]</scope>
    <source>
        <strain evidence="5 6">DSM 27471</strain>
    </source>
</reference>
<keyword evidence="2" id="KW-0812">Transmembrane</keyword>
<dbReference type="Pfam" id="PF07885">
    <property type="entry name" value="Ion_trans_2"/>
    <property type="match status" value="1"/>
</dbReference>
<feature type="domain" description="RCK N-terminal" evidence="3">
    <location>
        <begin position="111"/>
        <end position="230"/>
    </location>
</feature>
<dbReference type="Pfam" id="PF02080">
    <property type="entry name" value="TrkA_C"/>
    <property type="match status" value="1"/>
</dbReference>
<dbReference type="InterPro" id="IPR036721">
    <property type="entry name" value="RCK_C_sf"/>
</dbReference>
<dbReference type="GO" id="GO:0005886">
    <property type="term" value="C:plasma membrane"/>
    <property type="evidence" value="ECO:0007669"/>
    <property type="project" value="UniProtKB-SubCell"/>
</dbReference>
<comment type="subcellular location">
    <subcellularLocation>
        <location evidence="1">Cell membrane</location>
        <topology evidence="1">Multi-pass membrane protein</topology>
    </subcellularLocation>
</comment>
<dbReference type="EMBL" id="JACHYB010000002">
    <property type="protein sequence ID" value="MBB3188734.1"/>
    <property type="molecule type" value="Genomic_DNA"/>
</dbReference>
<dbReference type="GO" id="GO:0008324">
    <property type="term" value="F:monoatomic cation transmembrane transporter activity"/>
    <property type="evidence" value="ECO:0007669"/>
    <property type="project" value="InterPro"/>
</dbReference>
<organism evidence="5 6">
    <name type="scientific">Microbacter margulisiae</name>
    <dbReference type="NCBI Taxonomy" id="1350067"/>
    <lineage>
        <taxon>Bacteria</taxon>
        <taxon>Pseudomonadati</taxon>
        <taxon>Bacteroidota</taxon>
        <taxon>Bacteroidia</taxon>
        <taxon>Bacteroidales</taxon>
        <taxon>Porphyromonadaceae</taxon>
        <taxon>Microbacter</taxon>
    </lineage>
</organism>
<dbReference type="AlphaFoldDB" id="A0A7W5H3L1"/>
<dbReference type="InterPro" id="IPR050721">
    <property type="entry name" value="Trk_Ktr_HKT_K-transport"/>
</dbReference>
<gene>
    <name evidence="5" type="ORF">FHX64_002932</name>
</gene>
<dbReference type="Gene3D" id="3.30.70.1450">
    <property type="entry name" value="Regulator of K+ conductance, C-terminal domain"/>
    <property type="match status" value="1"/>
</dbReference>
<dbReference type="InterPro" id="IPR036291">
    <property type="entry name" value="NAD(P)-bd_dom_sf"/>
</dbReference>
<feature type="transmembrane region" description="Helical" evidence="2">
    <location>
        <begin position="12"/>
        <end position="32"/>
    </location>
</feature>
<keyword evidence="6" id="KW-1185">Reference proteome</keyword>
<evidence type="ECO:0000313" key="5">
    <source>
        <dbReference type="EMBL" id="MBB3188734.1"/>
    </source>
</evidence>
<dbReference type="RefSeq" id="WP_183414453.1">
    <property type="nucleotide sequence ID" value="NZ_JACHYB010000002.1"/>
</dbReference>
<dbReference type="Pfam" id="PF02254">
    <property type="entry name" value="TrkA_N"/>
    <property type="match status" value="1"/>
</dbReference>